<evidence type="ECO:0000256" key="1">
    <source>
        <dbReference type="ARBA" id="ARBA00023242"/>
    </source>
</evidence>
<evidence type="ECO:0000313" key="3">
    <source>
        <dbReference type="EMBL" id="TEA14008.1"/>
    </source>
</evidence>
<sequence length="697" mass="75829">MPEVDSHLLQPTSFSGTLRQPPANIWWSGVTRTLGSPLTTSVQSPASSTSWPASESHLGWAGRVKAAGSRLRFGLGDGDCKLDLDPSQASHQVLTYRRALPSVFLGYLEEDGIGDGVCEEDVVNVHRNWSAQPRIQRPIGSMEDQLGHLPLAQSPLNRKLLRVYFNILSRFKASLNGDPDPNNPFVRHYAPFCLQDPVVVQIVMYASACYLHETGHISRTALMMSKGHAIQMLNRRISLGQGPTGTVTTTGNAEHAGAVEDTSCGGRTGDAAVAGVIQLAAAEWYWGENENDIQHHLRGLRNMIRLRGGFERLGMNGILAKNAICHDVSIALAHENSPLLLPSAQARGCGDSEFSWPSWAAEYAFVDPIKDVPLRPSHWAPFVYSLPHVGALPTFAECALFLGIHQATASVLDNVRFLGKTVDAAFGGATDVNDATNGTTTTTRATSRKIRLTARYIYEHLTGLHPTIPGHRTSVSTLSTSGTSPRDDYFPGGRHKGSTRSGSLSSAGTGALATGGPDRSPSAPESDSTTTPEWSSTADASNPSTSPEAASQQQQQQQQQQHASPDYMYQAIRLAAIVYSRAIMNRAPLSEACSQLEFLQIWTTTWRVPLSTWNAAVGIFHWIMLSIAPTCLTTPHARFVKNMLMVSTLALGVENWAVLMGAARAGLRMQYWLKDVEGDSKDNTDDEEGGRRWREER</sequence>
<organism evidence="3 4">
    <name type="scientific">Colletotrichum sidae</name>
    <dbReference type="NCBI Taxonomy" id="1347389"/>
    <lineage>
        <taxon>Eukaryota</taxon>
        <taxon>Fungi</taxon>
        <taxon>Dikarya</taxon>
        <taxon>Ascomycota</taxon>
        <taxon>Pezizomycotina</taxon>
        <taxon>Sordariomycetes</taxon>
        <taxon>Hypocreomycetidae</taxon>
        <taxon>Glomerellales</taxon>
        <taxon>Glomerellaceae</taxon>
        <taxon>Colletotrichum</taxon>
        <taxon>Colletotrichum orbiculare species complex</taxon>
    </lineage>
</organism>
<dbReference type="AlphaFoldDB" id="A0A4R8T915"/>
<dbReference type="PANTHER" id="PTHR37540">
    <property type="entry name" value="TRANSCRIPTION FACTOR (ACR-2), PUTATIVE-RELATED-RELATED"/>
    <property type="match status" value="1"/>
</dbReference>
<feature type="compositionally biased region" description="Low complexity" evidence="2">
    <location>
        <begin position="473"/>
        <end position="484"/>
    </location>
</feature>
<evidence type="ECO:0008006" key="5">
    <source>
        <dbReference type="Google" id="ProtNLM"/>
    </source>
</evidence>
<keyword evidence="1" id="KW-0539">Nucleus</keyword>
<gene>
    <name evidence="3" type="ORF">C8034_v006934</name>
</gene>
<dbReference type="Pfam" id="PF11951">
    <property type="entry name" value="Fungal_trans_2"/>
    <property type="match status" value="1"/>
</dbReference>
<dbReference type="InterPro" id="IPR021858">
    <property type="entry name" value="Fun_TF"/>
</dbReference>
<feature type="compositionally biased region" description="Low complexity" evidence="2">
    <location>
        <begin position="499"/>
        <end position="516"/>
    </location>
</feature>
<dbReference type="Proteomes" id="UP000295604">
    <property type="component" value="Unassembled WGS sequence"/>
</dbReference>
<feature type="compositionally biased region" description="Polar residues" evidence="2">
    <location>
        <begin position="523"/>
        <end position="551"/>
    </location>
</feature>
<feature type="compositionally biased region" description="Low complexity" evidence="2">
    <location>
        <begin position="552"/>
        <end position="561"/>
    </location>
</feature>
<evidence type="ECO:0000256" key="2">
    <source>
        <dbReference type="SAM" id="MobiDB-lite"/>
    </source>
</evidence>
<feature type="region of interest" description="Disordered" evidence="2">
    <location>
        <begin position="468"/>
        <end position="564"/>
    </location>
</feature>
<proteinExistence type="predicted"/>
<evidence type="ECO:0000313" key="4">
    <source>
        <dbReference type="Proteomes" id="UP000295604"/>
    </source>
</evidence>
<comment type="caution">
    <text evidence="3">The sequence shown here is derived from an EMBL/GenBank/DDBJ whole genome shotgun (WGS) entry which is preliminary data.</text>
</comment>
<dbReference type="EMBL" id="QAPF01000178">
    <property type="protein sequence ID" value="TEA14008.1"/>
    <property type="molecule type" value="Genomic_DNA"/>
</dbReference>
<reference evidence="3 4" key="1">
    <citation type="submission" date="2018-11" db="EMBL/GenBank/DDBJ databases">
        <title>Genome sequence and assembly of Colletotrichum sidae.</title>
        <authorList>
            <person name="Gan P."/>
            <person name="Shirasu K."/>
        </authorList>
    </citation>
    <scope>NUCLEOTIDE SEQUENCE [LARGE SCALE GENOMIC DNA]</scope>
    <source>
        <strain evidence="3 4">CBS 518.97</strain>
    </source>
</reference>
<name>A0A4R8T915_9PEZI</name>
<keyword evidence="4" id="KW-1185">Reference proteome</keyword>
<accession>A0A4R8T915</accession>
<protein>
    <recommendedName>
        <fullName evidence="5">Transcription factor domain-containing protein</fullName>
    </recommendedName>
</protein>
<dbReference type="PANTHER" id="PTHR37540:SF9">
    <property type="entry name" value="ZN(2)-C6 FUNGAL-TYPE DOMAIN-CONTAINING PROTEIN"/>
    <property type="match status" value="1"/>
</dbReference>